<dbReference type="InterPro" id="IPR021834">
    <property type="entry name" value="DUF3426"/>
</dbReference>
<protein>
    <submittedName>
        <fullName evidence="2">DUF3426 domain-containing protein</fullName>
    </submittedName>
</protein>
<dbReference type="AlphaFoldDB" id="A0A371JX35"/>
<dbReference type="Proteomes" id="UP000264492">
    <property type="component" value="Unassembled WGS sequence"/>
</dbReference>
<dbReference type="EMBL" id="QTSU01000004">
    <property type="protein sequence ID" value="RDZ26223.1"/>
    <property type="molecule type" value="Genomic_DNA"/>
</dbReference>
<feature type="compositionally biased region" description="Low complexity" evidence="1">
    <location>
        <begin position="41"/>
        <end position="56"/>
    </location>
</feature>
<sequence>MFVACPHCGFLVALVLPSSGSGARETPSHCPRCERPLQADAADAAAVDSAAPTEAEAVPDEAPAPEPTGDAVAATDSHESEPVADTGTVTADAPVEATLDAAVAASALPDTRTRPARAARARVKRDAPSFARTITTDAAPRRHDGRALAAVVALVLALALQLVLAQRQELAADARWRPLVGAVCAVLQCSLPPWHEPTAYTMLGRNVRPSPGAPGVLRVDASFRNDARWPQRWPTLLLTLSDVDGREVGQRAFAPADYRRGHRTADELAPGQSATVQLDVVEPAPRIVAFTFDFR</sequence>
<reference evidence="2 3" key="1">
    <citation type="submission" date="2018-08" db="EMBL/GenBank/DDBJ databases">
        <title>Lysobacter sp. zong2l5, whole genome shotgun sequence.</title>
        <authorList>
            <person name="Zhang X."/>
            <person name="Feng G."/>
            <person name="Zhu H."/>
        </authorList>
    </citation>
    <scope>NUCLEOTIDE SEQUENCE [LARGE SCALE GENOMIC DNA]</scope>
    <source>
        <strain evidence="3">zong2l5</strain>
    </source>
</reference>
<feature type="region of interest" description="Disordered" evidence="1">
    <location>
        <begin position="41"/>
        <end position="86"/>
    </location>
</feature>
<dbReference type="OrthoDB" id="6717714at2"/>
<proteinExistence type="predicted"/>
<keyword evidence="3" id="KW-1185">Reference proteome</keyword>
<organism evidence="2 3">
    <name type="scientific">Lysobacter silvisoli</name>
    <dbReference type="NCBI Taxonomy" id="2293254"/>
    <lineage>
        <taxon>Bacteria</taxon>
        <taxon>Pseudomonadati</taxon>
        <taxon>Pseudomonadota</taxon>
        <taxon>Gammaproteobacteria</taxon>
        <taxon>Lysobacterales</taxon>
        <taxon>Lysobacteraceae</taxon>
        <taxon>Lysobacter</taxon>
    </lineage>
</organism>
<accession>A0A371JX35</accession>
<dbReference type="Pfam" id="PF11906">
    <property type="entry name" value="DUF3426"/>
    <property type="match status" value="1"/>
</dbReference>
<evidence type="ECO:0000313" key="2">
    <source>
        <dbReference type="EMBL" id="RDZ26223.1"/>
    </source>
</evidence>
<comment type="caution">
    <text evidence="2">The sequence shown here is derived from an EMBL/GenBank/DDBJ whole genome shotgun (WGS) entry which is preliminary data.</text>
</comment>
<gene>
    <name evidence="2" type="ORF">DX914_18295</name>
</gene>
<evidence type="ECO:0000313" key="3">
    <source>
        <dbReference type="Proteomes" id="UP000264492"/>
    </source>
</evidence>
<evidence type="ECO:0000256" key="1">
    <source>
        <dbReference type="SAM" id="MobiDB-lite"/>
    </source>
</evidence>
<dbReference type="RefSeq" id="WP_115861501.1">
    <property type="nucleotide sequence ID" value="NZ_QTSU01000004.1"/>
</dbReference>
<name>A0A371JX35_9GAMM</name>